<dbReference type="OrthoDB" id="2980at10239"/>
<dbReference type="EC" id="1.17.4.1" evidence="2 9"/>
<comment type="catalytic activity">
    <reaction evidence="9">
        <text>a 2'-deoxyribonucleoside 5'-diphosphate + [thioredoxin]-disulfide + H2O = a ribonucleoside 5'-diphosphate + [thioredoxin]-dithiol</text>
        <dbReference type="Rhea" id="RHEA:23252"/>
        <dbReference type="Rhea" id="RHEA-COMP:10698"/>
        <dbReference type="Rhea" id="RHEA-COMP:10700"/>
        <dbReference type="ChEBI" id="CHEBI:15377"/>
        <dbReference type="ChEBI" id="CHEBI:29950"/>
        <dbReference type="ChEBI" id="CHEBI:50058"/>
        <dbReference type="ChEBI" id="CHEBI:57930"/>
        <dbReference type="ChEBI" id="CHEBI:73316"/>
        <dbReference type="EC" id="1.17.4.1"/>
    </reaction>
</comment>
<dbReference type="KEGG" id="vg:26643906"/>
<evidence type="ECO:0000256" key="5">
    <source>
        <dbReference type="ARBA" id="ARBA00022840"/>
    </source>
</evidence>
<dbReference type="InterPro" id="IPR039718">
    <property type="entry name" value="Rrm1"/>
</dbReference>
<evidence type="ECO:0000313" key="12">
    <source>
        <dbReference type="Proteomes" id="UP000008388"/>
    </source>
</evidence>
<evidence type="ECO:0000256" key="3">
    <source>
        <dbReference type="ARBA" id="ARBA00022533"/>
    </source>
</evidence>
<name>F8SJL0_BPPA3</name>
<dbReference type="PANTHER" id="PTHR11573">
    <property type="entry name" value="RIBONUCLEOSIDE-DIPHOSPHATE REDUCTASE LARGE CHAIN"/>
    <property type="match status" value="1"/>
</dbReference>
<feature type="domain" description="ATP-cone" evidence="10">
    <location>
        <begin position="3"/>
        <end position="91"/>
    </location>
</feature>
<evidence type="ECO:0000256" key="6">
    <source>
        <dbReference type="ARBA" id="ARBA00023002"/>
    </source>
</evidence>
<keyword evidence="12" id="KW-1185">Reference proteome</keyword>
<gene>
    <name evidence="11" type="primary">378</name>
</gene>
<proteinExistence type="inferred from homology"/>
<evidence type="ECO:0000256" key="9">
    <source>
        <dbReference type="RuleBase" id="RU003410"/>
    </source>
</evidence>
<comment type="function">
    <text evidence="9">Provides the precursors necessary for DNA synthesis. Catalyzes the biosynthesis of deoxyribonucleotides from the corresponding ribonucleotides.</text>
</comment>
<dbReference type="SUPFAM" id="SSF48168">
    <property type="entry name" value="R1 subunit of ribonucleotide reductase, N-terminal domain"/>
    <property type="match status" value="1"/>
</dbReference>
<dbReference type="SUPFAM" id="SSF51998">
    <property type="entry name" value="PFL-like glycyl radical enzymes"/>
    <property type="match status" value="1"/>
</dbReference>
<dbReference type="GO" id="GO:0004748">
    <property type="term" value="F:ribonucleoside-diphosphate reductase activity, thioredoxin disulfide as acceptor"/>
    <property type="evidence" value="ECO:0007669"/>
    <property type="project" value="UniProtKB-EC"/>
</dbReference>
<keyword evidence="5 8" id="KW-0067">ATP-binding</keyword>
<keyword evidence="6 9" id="KW-0560">Oxidoreductase</keyword>
<evidence type="ECO:0000256" key="4">
    <source>
        <dbReference type="ARBA" id="ARBA00022741"/>
    </source>
</evidence>
<accession>F8SJL0</accession>
<comment type="similarity">
    <text evidence="1 9">Belongs to the ribonucleoside diphosphate reductase large chain family.</text>
</comment>
<dbReference type="GeneID" id="26643906"/>
<evidence type="ECO:0000256" key="2">
    <source>
        <dbReference type="ARBA" id="ARBA00012274"/>
    </source>
</evidence>
<dbReference type="PANTHER" id="PTHR11573:SF6">
    <property type="entry name" value="RIBONUCLEOSIDE-DIPHOSPHATE REDUCTASE LARGE SUBUNIT"/>
    <property type="match status" value="1"/>
</dbReference>
<dbReference type="NCBIfam" id="TIGR02506">
    <property type="entry name" value="NrdE_NrdA"/>
    <property type="match status" value="1"/>
</dbReference>
<dbReference type="RefSeq" id="YP_009217457.1">
    <property type="nucleotide sequence ID" value="NC_028999.1"/>
</dbReference>
<evidence type="ECO:0000259" key="10">
    <source>
        <dbReference type="PROSITE" id="PS51161"/>
    </source>
</evidence>
<dbReference type="InterPro" id="IPR013509">
    <property type="entry name" value="RNR_lsu_N"/>
</dbReference>
<dbReference type="Pfam" id="PF00317">
    <property type="entry name" value="Ribonuc_red_lgN"/>
    <property type="match status" value="1"/>
</dbReference>
<evidence type="ECO:0000313" key="11">
    <source>
        <dbReference type="EMBL" id="AEH03801.1"/>
    </source>
</evidence>
<keyword evidence="4 8" id="KW-0547">Nucleotide-binding</keyword>
<dbReference type="Gene3D" id="1.10.1650.20">
    <property type="match status" value="1"/>
</dbReference>
<dbReference type="InterPro" id="IPR005144">
    <property type="entry name" value="ATP-cone_dom"/>
</dbReference>
<dbReference type="InterPro" id="IPR013346">
    <property type="entry name" value="NrdE_NrdA_C"/>
</dbReference>
<keyword evidence="7 9" id="KW-0215">Deoxyribonucleotide synthesis</keyword>
<sequence length="762" mass="86673">MIKTIIKLDNTEQEFNPGKLNRWGEWAAATLGDMVDWGSVVMDTVQHLPERVTSQELQMKLIEECLSRDTWSYYLMAGRLYAVWLRKKFYGNDGIPTVKALHTRMRKDGIMVKLNYSTQEYEQIEKFMNHELDLQTPHFALHHIRSKYALQNRLTKKEYETPQFVYMRMAMTLSEKEPKAERLEHVKNFYELFSRKQLSAPTPNYVNLGTVLRGFASCCLIASGDTGESLATGDFIANMMTQKSAGIGMNMMCRSIGDPVRNGLIIHNGKKPYIDALGKAVRANIQAGRGGAITFYYNAFDPEGELISQLRNPRSTEDKKNRDLHYALVNNTLFNQKAAQKGGEVFLFNVYTAPDLHAAFYGKDQELFKEIYERYEADPNFKKVYVNARDLLKVVLNEGFETGTAYMANISEINRHTPFKDPIYSSNLCLEITQPTAPYYNMIDLYSTEDHGRGEISTCSLAAIPVDNIPDKETYQKACYYALKMIDYCINNAEYAFPHLEFTAKQRMNAGVGIMGLATHLARAGLKYSEPNGKQEIHFVAERHMYHMIEASLRIAKERGNAPWIHKTKWPEGWLPIDTYNRNVDTIVEGGFDSYFNWEKLREQIIEQGGIAHSSLVAYMPGEASSKALGGANSMYPVRRKVLGKSDLNNKIKWAAPYSDDPAYVYELAYDIKIKDQIDMYAITQKFTDQAISGDWWRRIVGAEKISSNEMLSNHFYSVKMGVKTRYYINTETTASLSLEALETALENNDGTRGCAGGACSL</sequence>
<evidence type="ECO:0000256" key="7">
    <source>
        <dbReference type="ARBA" id="ARBA00023116"/>
    </source>
</evidence>
<dbReference type="GO" id="GO:0009263">
    <property type="term" value="P:deoxyribonucleotide biosynthetic process"/>
    <property type="evidence" value="ECO:0007669"/>
    <property type="project" value="UniProtKB-KW"/>
</dbReference>
<dbReference type="InterPro" id="IPR008926">
    <property type="entry name" value="RNR_R1-su_N"/>
</dbReference>
<reference evidence="11 12" key="1">
    <citation type="journal article" date="2011" name="Microbiology">
        <title>The Pseudomonas aeruginosa generalized transducing phage phiPA3 is a new member of the phiKZ-like group of 'jumbo' phages, and infects model laboratory strains and clinical isolates from cystic fibrosis patients.</title>
        <authorList>
            <person name="Monson R."/>
            <person name="Foulds I."/>
            <person name="Foweraker J."/>
            <person name="Welch M."/>
            <person name="Salmond G.P."/>
        </authorList>
    </citation>
    <scope>NUCLEOTIDE SEQUENCE [LARGE SCALE GENOMIC DNA]</scope>
</reference>
<dbReference type="PRINTS" id="PR01183">
    <property type="entry name" value="RIBORDTASEM1"/>
</dbReference>
<dbReference type="Pfam" id="PF02867">
    <property type="entry name" value="Ribonuc_red_lgC"/>
    <property type="match status" value="1"/>
</dbReference>
<evidence type="ECO:0000256" key="8">
    <source>
        <dbReference type="PROSITE-ProRule" id="PRU00492"/>
    </source>
</evidence>
<dbReference type="GO" id="GO:0005524">
    <property type="term" value="F:ATP binding"/>
    <property type="evidence" value="ECO:0007669"/>
    <property type="project" value="UniProtKB-UniRule"/>
</dbReference>
<keyword evidence="3" id="KW-0021">Allosteric enzyme</keyword>
<dbReference type="Gene3D" id="3.20.70.20">
    <property type="match status" value="1"/>
</dbReference>
<protein>
    <recommendedName>
        <fullName evidence="2 9">Ribonucleoside-diphosphate reductase</fullName>
        <ecNumber evidence="2 9">1.17.4.1</ecNumber>
    </recommendedName>
</protein>
<dbReference type="PROSITE" id="PS51161">
    <property type="entry name" value="ATP_CONE"/>
    <property type="match status" value="1"/>
</dbReference>
<evidence type="ECO:0000256" key="1">
    <source>
        <dbReference type="ARBA" id="ARBA00010406"/>
    </source>
</evidence>
<organism evidence="11 12">
    <name type="scientific">Pseudomonas phage PhiPA3</name>
    <name type="common">Pseudomonas aeruginosa phage PhiPA3</name>
    <dbReference type="NCBI Taxonomy" id="998086"/>
    <lineage>
        <taxon>Viruses</taxon>
        <taxon>Duplodnaviria</taxon>
        <taxon>Heunggongvirae</taxon>
        <taxon>Uroviricota</taxon>
        <taxon>Caudoviricetes</taxon>
        <taxon>Chimalliviridae</taxon>
        <taxon>Miltoncavirus</taxon>
        <taxon>Miltoncavirus PhiPA3</taxon>
    </lineage>
</organism>
<organismHost>
    <name type="scientific">Pseudomonas aeruginosa</name>
    <dbReference type="NCBI Taxonomy" id="287"/>
</organismHost>
<dbReference type="Proteomes" id="UP000008388">
    <property type="component" value="Segment"/>
</dbReference>
<dbReference type="UniPathway" id="UPA00326"/>
<dbReference type="InterPro" id="IPR000788">
    <property type="entry name" value="RNR_lg_C"/>
</dbReference>
<dbReference type="EMBL" id="HQ630627">
    <property type="protein sequence ID" value="AEH03801.1"/>
    <property type="molecule type" value="Genomic_DNA"/>
</dbReference>